<name>A0A8S5PL98_9CAUD</name>
<protein>
    <submittedName>
        <fullName evidence="1">Holin</fullName>
    </submittedName>
</protein>
<sequence>MMEVLTPIIVNLVRIIIAGCFAYLCKAVIPSVTPWLKQVGLYQVVKYFVNAAEKMAATSQIPKDTKKQWVKDMLVKVGIKDNAIIDALIEGAVEELDNQKGKVGDAFNK</sequence>
<accession>A0A8S5PL98</accession>
<organism evidence="1">
    <name type="scientific">Siphoviridae sp. ctOSJ35</name>
    <dbReference type="NCBI Taxonomy" id="2825479"/>
    <lineage>
        <taxon>Viruses</taxon>
        <taxon>Duplodnaviria</taxon>
        <taxon>Heunggongvirae</taxon>
        <taxon>Uroviricota</taxon>
        <taxon>Caudoviricetes</taxon>
    </lineage>
</organism>
<evidence type="ECO:0000313" key="1">
    <source>
        <dbReference type="EMBL" id="DAE07259.1"/>
    </source>
</evidence>
<proteinExistence type="predicted"/>
<dbReference type="EMBL" id="BK015447">
    <property type="protein sequence ID" value="DAE07259.1"/>
    <property type="molecule type" value="Genomic_DNA"/>
</dbReference>
<reference evidence="1" key="1">
    <citation type="journal article" date="2021" name="Proc. Natl. Acad. Sci. U.S.A.">
        <title>A Catalog of Tens of Thousands of Viruses from Human Metagenomes Reveals Hidden Associations with Chronic Diseases.</title>
        <authorList>
            <person name="Tisza M.J."/>
            <person name="Buck C.B."/>
        </authorList>
    </citation>
    <scope>NUCLEOTIDE SEQUENCE</scope>
    <source>
        <strain evidence="1">CtOSJ35</strain>
    </source>
</reference>